<evidence type="ECO:0000256" key="2">
    <source>
        <dbReference type="ARBA" id="ARBA00023125"/>
    </source>
</evidence>
<evidence type="ECO:0000256" key="3">
    <source>
        <dbReference type="ARBA" id="ARBA00023163"/>
    </source>
</evidence>
<keyword evidence="1" id="KW-0805">Transcription regulation</keyword>
<keyword evidence="2 4" id="KW-0238">DNA-binding</keyword>
<sequence>MRSESSNEPSLDTRERFLRAAAVLLDERGYSGTRLAEIAEIADVRTSATYHYFRSREALIEEVVLLGQNAITDHVADRLSRLEDSVGSLDRVAVAVAAHLEIALSTPGAASASLRVAGQLPAAARQSLAGTQRSYGELWRGLLASLADEGLLARGIDVGTAYLLVIGALNFAPQWKVSGGSEKSVDVESFQRFVLRALSGSACERAGAREVPPGAGEPAPGLAVP</sequence>
<evidence type="ECO:0000259" key="5">
    <source>
        <dbReference type="PROSITE" id="PS50977"/>
    </source>
</evidence>
<dbReference type="SUPFAM" id="SSF48498">
    <property type="entry name" value="Tetracyclin repressor-like, C-terminal domain"/>
    <property type="match status" value="1"/>
</dbReference>
<gene>
    <name evidence="6" type="ORF">LQ327_28625</name>
</gene>
<dbReference type="RefSeq" id="WP_230739355.1">
    <property type="nucleotide sequence ID" value="NZ_JAJNDB010000008.1"/>
</dbReference>
<dbReference type="InterPro" id="IPR041490">
    <property type="entry name" value="KstR2_TetR_C"/>
</dbReference>
<dbReference type="Proteomes" id="UP001199469">
    <property type="component" value="Unassembled WGS sequence"/>
</dbReference>
<comment type="caution">
    <text evidence="6">The sequence shown here is derived from an EMBL/GenBank/DDBJ whole genome shotgun (WGS) entry which is preliminary data.</text>
</comment>
<dbReference type="Gene3D" id="1.10.357.10">
    <property type="entry name" value="Tetracycline Repressor, domain 2"/>
    <property type="match status" value="1"/>
</dbReference>
<dbReference type="InterPro" id="IPR050109">
    <property type="entry name" value="HTH-type_TetR-like_transc_reg"/>
</dbReference>
<feature type="domain" description="HTH tetR-type" evidence="5">
    <location>
        <begin position="11"/>
        <end position="71"/>
    </location>
</feature>
<evidence type="ECO:0000313" key="7">
    <source>
        <dbReference type="Proteomes" id="UP001199469"/>
    </source>
</evidence>
<keyword evidence="3" id="KW-0804">Transcription</keyword>
<organism evidence="6 7">
    <name type="scientific">Actinomycetospora endophytica</name>
    <dbReference type="NCBI Taxonomy" id="2291215"/>
    <lineage>
        <taxon>Bacteria</taxon>
        <taxon>Bacillati</taxon>
        <taxon>Actinomycetota</taxon>
        <taxon>Actinomycetes</taxon>
        <taxon>Pseudonocardiales</taxon>
        <taxon>Pseudonocardiaceae</taxon>
        <taxon>Actinomycetospora</taxon>
    </lineage>
</organism>
<evidence type="ECO:0000313" key="6">
    <source>
        <dbReference type="EMBL" id="MCD2197345.1"/>
    </source>
</evidence>
<dbReference type="InterPro" id="IPR036271">
    <property type="entry name" value="Tet_transcr_reg_TetR-rel_C_sf"/>
</dbReference>
<accession>A0ABS8PIM3</accession>
<name>A0ABS8PIM3_9PSEU</name>
<feature type="DNA-binding region" description="H-T-H motif" evidence="4">
    <location>
        <begin position="34"/>
        <end position="53"/>
    </location>
</feature>
<dbReference type="Pfam" id="PF17932">
    <property type="entry name" value="TetR_C_24"/>
    <property type="match status" value="1"/>
</dbReference>
<dbReference type="Pfam" id="PF00440">
    <property type="entry name" value="TetR_N"/>
    <property type="match status" value="1"/>
</dbReference>
<dbReference type="PANTHER" id="PTHR30055">
    <property type="entry name" value="HTH-TYPE TRANSCRIPTIONAL REGULATOR RUTR"/>
    <property type="match status" value="1"/>
</dbReference>
<dbReference type="SUPFAM" id="SSF46689">
    <property type="entry name" value="Homeodomain-like"/>
    <property type="match status" value="1"/>
</dbReference>
<dbReference type="InterPro" id="IPR009057">
    <property type="entry name" value="Homeodomain-like_sf"/>
</dbReference>
<reference evidence="6 7" key="1">
    <citation type="submission" date="2021-11" db="EMBL/GenBank/DDBJ databases">
        <title>Draft genome sequence of Actinomycetospora sp. SF1 isolated from the rhizosphere soil.</title>
        <authorList>
            <person name="Duangmal K."/>
            <person name="Chantavorakit T."/>
        </authorList>
    </citation>
    <scope>NUCLEOTIDE SEQUENCE [LARGE SCALE GENOMIC DNA]</scope>
    <source>
        <strain evidence="6 7">TBRC 5722</strain>
    </source>
</reference>
<evidence type="ECO:0000256" key="4">
    <source>
        <dbReference type="PROSITE-ProRule" id="PRU00335"/>
    </source>
</evidence>
<proteinExistence type="predicted"/>
<dbReference type="PRINTS" id="PR00455">
    <property type="entry name" value="HTHTETR"/>
</dbReference>
<evidence type="ECO:0000256" key="1">
    <source>
        <dbReference type="ARBA" id="ARBA00023015"/>
    </source>
</evidence>
<dbReference type="Gene3D" id="1.10.10.60">
    <property type="entry name" value="Homeodomain-like"/>
    <property type="match status" value="1"/>
</dbReference>
<dbReference type="EMBL" id="JAJNDB010000008">
    <property type="protein sequence ID" value="MCD2197345.1"/>
    <property type="molecule type" value="Genomic_DNA"/>
</dbReference>
<dbReference type="PANTHER" id="PTHR30055:SF234">
    <property type="entry name" value="HTH-TYPE TRANSCRIPTIONAL REGULATOR BETI"/>
    <property type="match status" value="1"/>
</dbReference>
<keyword evidence="7" id="KW-1185">Reference proteome</keyword>
<protein>
    <submittedName>
        <fullName evidence="6">TetR/AcrR family transcriptional regulator</fullName>
    </submittedName>
</protein>
<dbReference type="InterPro" id="IPR001647">
    <property type="entry name" value="HTH_TetR"/>
</dbReference>
<dbReference type="PROSITE" id="PS50977">
    <property type="entry name" value="HTH_TETR_2"/>
    <property type="match status" value="1"/>
</dbReference>